<name>A0A6A6IKI7_9PLEO</name>
<feature type="compositionally biased region" description="Basic and acidic residues" evidence="1">
    <location>
        <begin position="297"/>
        <end position="306"/>
    </location>
</feature>
<feature type="compositionally biased region" description="Basic and acidic residues" evidence="1">
    <location>
        <begin position="487"/>
        <end position="497"/>
    </location>
</feature>
<feature type="compositionally biased region" description="Low complexity" evidence="1">
    <location>
        <begin position="458"/>
        <end position="473"/>
    </location>
</feature>
<dbReference type="Gene3D" id="3.30.160.60">
    <property type="entry name" value="Classic Zinc Finger"/>
    <property type="match status" value="1"/>
</dbReference>
<evidence type="ECO:0000313" key="5">
    <source>
        <dbReference type="Proteomes" id="UP000800094"/>
    </source>
</evidence>
<feature type="domain" description="C2H2-domain containing protein second zinc finger" evidence="2">
    <location>
        <begin position="425"/>
        <end position="456"/>
    </location>
</feature>
<gene>
    <name evidence="4" type="ORF">BU26DRAFT_273331</name>
</gene>
<protein>
    <recommendedName>
        <fullName evidence="6">C2H2-type domain-containing protein</fullName>
    </recommendedName>
</protein>
<evidence type="ECO:0000256" key="1">
    <source>
        <dbReference type="SAM" id="MobiDB-lite"/>
    </source>
</evidence>
<sequence>MFVLTLTPPFSDFSDPSSDCFSYSYIAKWTEDIPVPAISGEDLFFSSEFQDMHGSDAFELKDTASVHSMDSAYQSQSSGASRRGAPAAQGFQPMPAQDSRTLMANQFMGSSSIYSPSMSSDNITGFADPQDMNQMHLPAAAGDMEAGERAFAYANLSTGQDYSHHSTNNVSRVASGNAINLGYAWSPADTQLFSGAYGYPSYPNSTQGMDPTLYSSQDTTELMYTAPAQPQRPPNRPRIDTSGRPAATRNPPSFAASHDSRRASMNDASYGAMVMSPTSAVDVHIAQTSELGQQHLVEPRNEKEETASTSLATQSVQDEDDILSPADAAHAKQMEEEQSKVARNHPLYQTSPDKEGKYHCPYEKEPGCNHKPTPLKCNYDKYVDSHLKPFRCSRNVCEGIQFSSTACLLRHEREAHGMHGHGSRPHLCHFPDCDRASVGNGFPRRYNLYDHMKRVHDFTGPTTDSSPTTTQGQASGNRKPSSRKRKSTADESGEKRQRVSKPSAQQQQLQRRRTQLEHEFLSTKQSLINFLTNLNGPNDLKDVDTLTSDFFHLRDISTKFKEVGG</sequence>
<feature type="region of interest" description="Disordered" evidence="1">
    <location>
        <begin position="69"/>
        <end position="94"/>
    </location>
</feature>
<dbReference type="Pfam" id="PF26177">
    <property type="entry name" value="zf_C2H2_17_1st"/>
    <property type="match status" value="1"/>
</dbReference>
<dbReference type="InterPro" id="IPR059009">
    <property type="entry name" value="Znf_C2H2_17_1st"/>
</dbReference>
<feature type="region of interest" description="Disordered" evidence="1">
    <location>
        <begin position="294"/>
        <end position="317"/>
    </location>
</feature>
<feature type="compositionally biased region" description="Low complexity" evidence="1">
    <location>
        <begin position="71"/>
        <end position="90"/>
    </location>
</feature>
<evidence type="ECO:0000259" key="2">
    <source>
        <dbReference type="Pfam" id="PF26176"/>
    </source>
</evidence>
<reference evidence="4" key="1">
    <citation type="journal article" date="2020" name="Stud. Mycol.">
        <title>101 Dothideomycetes genomes: a test case for predicting lifestyles and emergence of pathogens.</title>
        <authorList>
            <person name="Haridas S."/>
            <person name="Albert R."/>
            <person name="Binder M."/>
            <person name="Bloem J."/>
            <person name="Labutti K."/>
            <person name="Salamov A."/>
            <person name="Andreopoulos B."/>
            <person name="Baker S."/>
            <person name="Barry K."/>
            <person name="Bills G."/>
            <person name="Bluhm B."/>
            <person name="Cannon C."/>
            <person name="Castanera R."/>
            <person name="Culley D."/>
            <person name="Daum C."/>
            <person name="Ezra D."/>
            <person name="Gonzalez J."/>
            <person name="Henrissat B."/>
            <person name="Kuo A."/>
            <person name="Liang C."/>
            <person name="Lipzen A."/>
            <person name="Lutzoni F."/>
            <person name="Magnuson J."/>
            <person name="Mondo S."/>
            <person name="Nolan M."/>
            <person name="Ohm R."/>
            <person name="Pangilinan J."/>
            <person name="Park H.-J."/>
            <person name="Ramirez L."/>
            <person name="Alfaro M."/>
            <person name="Sun H."/>
            <person name="Tritt A."/>
            <person name="Yoshinaga Y."/>
            <person name="Zwiers L.-H."/>
            <person name="Turgeon B."/>
            <person name="Goodwin S."/>
            <person name="Spatafora J."/>
            <person name="Crous P."/>
            <person name="Grigoriev I."/>
        </authorList>
    </citation>
    <scope>NUCLEOTIDE SEQUENCE</scope>
    <source>
        <strain evidence="4">CBS 122368</strain>
    </source>
</reference>
<dbReference type="OrthoDB" id="5062908at2759"/>
<accession>A0A6A6IKI7</accession>
<dbReference type="EMBL" id="ML987193">
    <property type="protein sequence ID" value="KAF2250906.1"/>
    <property type="molecule type" value="Genomic_DNA"/>
</dbReference>
<dbReference type="Pfam" id="PF26176">
    <property type="entry name" value="zf_C2H2_17_2"/>
    <property type="match status" value="1"/>
</dbReference>
<feature type="region of interest" description="Disordered" evidence="1">
    <location>
        <begin position="457"/>
        <end position="515"/>
    </location>
</feature>
<keyword evidence="5" id="KW-1185">Reference proteome</keyword>
<dbReference type="Proteomes" id="UP000800094">
    <property type="component" value="Unassembled WGS sequence"/>
</dbReference>
<dbReference type="InterPro" id="IPR059095">
    <property type="entry name" value="Znf_C2H2_17_2nd"/>
</dbReference>
<dbReference type="GeneID" id="54574731"/>
<feature type="domain" description="C2H2-domain containing protein first zinc finger" evidence="3">
    <location>
        <begin position="388"/>
        <end position="417"/>
    </location>
</feature>
<dbReference type="RefSeq" id="XP_033685910.1">
    <property type="nucleotide sequence ID" value="XM_033821401.1"/>
</dbReference>
<evidence type="ECO:0000313" key="4">
    <source>
        <dbReference type="EMBL" id="KAF2250906.1"/>
    </source>
</evidence>
<feature type="compositionally biased region" description="Polar residues" evidence="1">
    <location>
        <begin position="307"/>
        <end position="316"/>
    </location>
</feature>
<feature type="region of interest" description="Disordered" evidence="1">
    <location>
        <begin position="226"/>
        <end position="262"/>
    </location>
</feature>
<evidence type="ECO:0000259" key="3">
    <source>
        <dbReference type="Pfam" id="PF26177"/>
    </source>
</evidence>
<organism evidence="4 5">
    <name type="scientific">Trematosphaeria pertusa</name>
    <dbReference type="NCBI Taxonomy" id="390896"/>
    <lineage>
        <taxon>Eukaryota</taxon>
        <taxon>Fungi</taxon>
        <taxon>Dikarya</taxon>
        <taxon>Ascomycota</taxon>
        <taxon>Pezizomycotina</taxon>
        <taxon>Dothideomycetes</taxon>
        <taxon>Pleosporomycetidae</taxon>
        <taxon>Pleosporales</taxon>
        <taxon>Massarineae</taxon>
        <taxon>Trematosphaeriaceae</taxon>
        <taxon>Trematosphaeria</taxon>
    </lineage>
</organism>
<proteinExistence type="predicted"/>
<evidence type="ECO:0008006" key="6">
    <source>
        <dbReference type="Google" id="ProtNLM"/>
    </source>
</evidence>
<dbReference type="AlphaFoldDB" id="A0A6A6IKI7"/>